<comment type="subcellular location">
    <subcellularLocation>
        <location evidence="2">Chromosome</location>
        <location evidence="2">Centromere</location>
    </subcellularLocation>
    <subcellularLocation>
        <location evidence="1">Membrane</location>
        <topology evidence="1">Multi-pass membrane protein</topology>
    </subcellularLocation>
</comment>
<dbReference type="InterPro" id="IPR059112">
    <property type="entry name" value="CysZ/EI24"/>
</dbReference>
<keyword evidence="11" id="KW-0131">Cell cycle</keyword>
<reference evidence="16" key="1">
    <citation type="submission" date="2018-11" db="EMBL/GenBank/DDBJ databases">
        <authorList>
            <person name="Grassa J C."/>
        </authorList>
    </citation>
    <scope>NUCLEOTIDE SEQUENCE [LARGE SCALE GENOMIC DNA]</scope>
</reference>
<dbReference type="EnsemblPlants" id="evm.model.06.2128">
    <property type="protein sequence ID" value="cds.evm.model.06.2128"/>
    <property type="gene ID" value="evm.TU.06.2128"/>
</dbReference>
<feature type="transmembrane region" description="Helical" evidence="14">
    <location>
        <begin position="606"/>
        <end position="627"/>
    </location>
</feature>
<evidence type="ECO:0000256" key="3">
    <source>
        <dbReference type="ARBA" id="ARBA00005498"/>
    </source>
</evidence>
<keyword evidence="12" id="KW-0137">Centromere</keyword>
<keyword evidence="6 14" id="KW-0812">Transmembrane</keyword>
<evidence type="ECO:0000256" key="8">
    <source>
        <dbReference type="ARBA" id="ARBA00022989"/>
    </source>
</evidence>
<proteinExistence type="inferred from homology"/>
<dbReference type="Pfam" id="PF03800">
    <property type="entry name" value="Nuf2"/>
    <property type="match status" value="1"/>
</dbReference>
<accession>A0A803PX62</accession>
<dbReference type="Gramene" id="evm.model.06.2128">
    <property type="protein sequence ID" value="cds.evm.model.06.2128"/>
    <property type="gene ID" value="evm.TU.06.2128"/>
</dbReference>
<keyword evidence="9 13" id="KW-0175">Coiled coil</keyword>
<evidence type="ECO:0000256" key="7">
    <source>
        <dbReference type="ARBA" id="ARBA00022776"/>
    </source>
</evidence>
<evidence type="ECO:0000256" key="2">
    <source>
        <dbReference type="ARBA" id="ARBA00004584"/>
    </source>
</evidence>
<feature type="transmembrane region" description="Helical" evidence="14">
    <location>
        <begin position="533"/>
        <end position="555"/>
    </location>
</feature>
<keyword evidence="5" id="KW-0132">Cell division</keyword>
<dbReference type="AlphaFoldDB" id="A0A803PX62"/>
<feature type="transmembrane region" description="Helical" evidence="14">
    <location>
        <begin position="467"/>
        <end position="492"/>
    </location>
</feature>
<dbReference type="PANTHER" id="PTHR48441">
    <property type="match status" value="1"/>
</dbReference>
<dbReference type="GO" id="GO:0031262">
    <property type="term" value="C:Ndc80 complex"/>
    <property type="evidence" value="ECO:0007669"/>
    <property type="project" value="InterPro"/>
</dbReference>
<keyword evidence="7" id="KW-0498">Mitosis</keyword>
<evidence type="ECO:0000259" key="15">
    <source>
        <dbReference type="Pfam" id="PF03800"/>
    </source>
</evidence>
<feature type="coiled-coil region" evidence="13">
    <location>
        <begin position="334"/>
        <end position="383"/>
    </location>
</feature>
<evidence type="ECO:0000256" key="9">
    <source>
        <dbReference type="ARBA" id="ARBA00023054"/>
    </source>
</evidence>
<evidence type="ECO:0000256" key="1">
    <source>
        <dbReference type="ARBA" id="ARBA00004141"/>
    </source>
</evidence>
<feature type="domain" description="Kinetochore protein Nuf2 N-terminal" evidence="15">
    <location>
        <begin position="4"/>
        <end position="142"/>
    </location>
</feature>
<evidence type="ECO:0000256" key="11">
    <source>
        <dbReference type="ARBA" id="ARBA00023306"/>
    </source>
</evidence>
<keyword evidence="17" id="KW-1185">Reference proteome</keyword>
<evidence type="ECO:0000256" key="5">
    <source>
        <dbReference type="ARBA" id="ARBA00022618"/>
    </source>
</evidence>
<evidence type="ECO:0000256" key="6">
    <source>
        <dbReference type="ARBA" id="ARBA00022692"/>
    </source>
</evidence>
<evidence type="ECO:0000313" key="17">
    <source>
        <dbReference type="Proteomes" id="UP000596661"/>
    </source>
</evidence>
<reference evidence="16" key="2">
    <citation type="submission" date="2021-03" db="UniProtKB">
        <authorList>
            <consortium name="EnsemblPlants"/>
        </authorList>
    </citation>
    <scope>IDENTIFICATION</scope>
</reference>
<keyword evidence="4" id="KW-0158">Chromosome</keyword>
<keyword evidence="10 14" id="KW-0472">Membrane</keyword>
<sequence length="698" mass="79943">MSKFEYPRLSRSEIVNILAEAQIITISDNDLLKPNPDFVKDLYTRILIYLDFIHEEDQEQVEFSALVQLENPDLQQDTVSLLKLFNRVKQVVASLACPKRFTLKDLIKPDAERTEYFVSALLNFCLHKETKMALLSPMVNELTLLEDQRKDWEEKISQLNAEIAGYNEARESELPLVQDVDAKVKELHQTIGSLNSSQASLRNTLRKLKEKTGEMDEKVSSAEFALVQSAQENANLRSKIVQSPDKLQRALEEKKSVREEAKNTEKLAMQSFQQKTAVAEIYAKVSKKMTKHLTQMQAIQEQVNSAKSVDKEYKTLKTKLSDDVVLDKSLEAKLLDRRGKVEQLEEYKKQLEKENELKCEEARKQLNQVRLDVESKRRNLEARQKTVEAVVAEVDDITSRTTQVKESGAAKQQELLSKCEELANEFHQYTNSISDAVTSMDFEAVNDNTQTVKEAFDTHWAMFSSKWVYFLGKIIWFYPLYALSIILSALWYNDIAKYGFEAAQKSGPVKVDPMGKEKLTSQNTGHVRQRDGLGGIMIVIGEQLYSILLLSFFFIEVSVTGFVPYIGTALNFLHVSWMYAYFCFEYKWNLHNVELDKRLSFFESNWAFFLGFGSPCALPVLFCSSFVSSGVMAMLYPLFVLTASNSEAEKVISSQRNKWGDTRLGRLPIFYVADVLSMKILSFLPSEPHEQLQENKLK</sequence>
<evidence type="ECO:0000256" key="10">
    <source>
        <dbReference type="ARBA" id="ARBA00023136"/>
    </source>
</evidence>
<dbReference type="Proteomes" id="UP000596661">
    <property type="component" value="Chromosome 6"/>
</dbReference>
<dbReference type="InterPro" id="IPR005549">
    <property type="entry name" value="Kinetochore_Nuf2_N"/>
</dbReference>
<protein>
    <recommendedName>
        <fullName evidence="15">Kinetochore protein Nuf2 N-terminal domain-containing protein</fullName>
    </recommendedName>
</protein>
<dbReference type="Pfam" id="PF07264">
    <property type="entry name" value="EI24"/>
    <property type="match status" value="1"/>
</dbReference>
<feature type="transmembrane region" description="Helical" evidence="14">
    <location>
        <begin position="562"/>
        <end position="582"/>
    </location>
</feature>
<dbReference type="InterPro" id="IPR038275">
    <property type="entry name" value="Nuf2_N_sf"/>
</dbReference>
<name>A0A803PX62_CANSA</name>
<evidence type="ECO:0000256" key="4">
    <source>
        <dbReference type="ARBA" id="ARBA00022454"/>
    </source>
</evidence>
<dbReference type="PANTHER" id="PTHR48441:SF1">
    <property type="entry name" value="NT-3"/>
    <property type="match status" value="1"/>
</dbReference>
<keyword evidence="8 14" id="KW-1133">Transmembrane helix</keyword>
<dbReference type="OMA" id="TGAMIND"/>
<dbReference type="EMBL" id="UZAU01000625">
    <property type="status" value="NOT_ANNOTATED_CDS"/>
    <property type="molecule type" value="Genomic_DNA"/>
</dbReference>
<evidence type="ECO:0000256" key="13">
    <source>
        <dbReference type="SAM" id="Coils"/>
    </source>
</evidence>
<evidence type="ECO:0000256" key="14">
    <source>
        <dbReference type="SAM" id="Phobius"/>
    </source>
</evidence>
<evidence type="ECO:0000256" key="12">
    <source>
        <dbReference type="ARBA" id="ARBA00023328"/>
    </source>
</evidence>
<feature type="coiled-coil region" evidence="13">
    <location>
        <begin position="142"/>
        <end position="169"/>
    </location>
</feature>
<dbReference type="GO" id="GO:0051301">
    <property type="term" value="P:cell division"/>
    <property type="evidence" value="ECO:0007669"/>
    <property type="project" value="UniProtKB-KW"/>
</dbReference>
<organism evidence="16 17">
    <name type="scientific">Cannabis sativa</name>
    <name type="common">Hemp</name>
    <name type="synonym">Marijuana</name>
    <dbReference type="NCBI Taxonomy" id="3483"/>
    <lineage>
        <taxon>Eukaryota</taxon>
        <taxon>Viridiplantae</taxon>
        <taxon>Streptophyta</taxon>
        <taxon>Embryophyta</taxon>
        <taxon>Tracheophyta</taxon>
        <taxon>Spermatophyta</taxon>
        <taxon>Magnoliopsida</taxon>
        <taxon>eudicotyledons</taxon>
        <taxon>Gunneridae</taxon>
        <taxon>Pentapetalae</taxon>
        <taxon>rosids</taxon>
        <taxon>fabids</taxon>
        <taxon>Rosales</taxon>
        <taxon>Cannabaceae</taxon>
        <taxon>Cannabis</taxon>
    </lineage>
</organism>
<dbReference type="Gene3D" id="1.10.418.60">
    <property type="entry name" value="Ncd80 complex, Nuf2 subunit"/>
    <property type="match status" value="1"/>
</dbReference>
<comment type="similarity">
    <text evidence="3">Belongs to the NUF2 family.</text>
</comment>
<evidence type="ECO:0000313" key="16">
    <source>
        <dbReference type="EnsemblPlants" id="cds.evm.model.06.2128"/>
    </source>
</evidence>